<feature type="transmembrane region" description="Helical" evidence="1">
    <location>
        <begin position="223"/>
        <end position="244"/>
    </location>
</feature>
<feature type="transmembrane region" description="Helical" evidence="1">
    <location>
        <begin position="102"/>
        <end position="121"/>
    </location>
</feature>
<sequence length="533" mass="56923">MVVPCPGRGSDAAHTLKSPAMDETNARQVLLLRAFETARPAHPLWGEDDRRWASRVALEEAPADDTPERFLARRAAAALRRLGPRESHVRDWLAHPLWHGRWMPAALGLGLMLGLVADALGPAHRISLLAPPVWALVLWNLGVIVLVLLRGLLALRPSASPQPGGLRGWLARRTLDLRSLRRTRRDERRPPPDAPDAPSLASLLDTLAVQWLSLSAPLAGARAALLLHLGAIGVALGVIASLYLRGLVLDYRVGWSSTFLDTGTVHQALSLLLEPAARLSGLSLPDAATLAALRLTEGAPVLPAPGGIDTAAPWIHLWSITLVLAVVLPRALLALLAALQAGWLARRFPLPLTEPYFRELLGQQRREAARPVLLPYAQPAEPARVAALTDLLRRQLGETLALQVAPVRAYGSEDETALQASVAGSPSLLLPLFDLSATPEAEIHGRWLRALMNASAPGGRPGPRIVMLVEDSSFAARFAASAPERLAQRLQAWQALADSLGLGCVRLHEGRPAADDTAAQAVLAGLQPAGAGA</sequence>
<dbReference type="Pfam" id="PF11067">
    <property type="entry name" value="DUF2868"/>
    <property type="match status" value="1"/>
</dbReference>
<gene>
    <name evidence="2" type="ORF">EWH46_17175</name>
</gene>
<accession>A0A5C1Q435</accession>
<dbReference type="EMBL" id="CP035708">
    <property type="protein sequence ID" value="QEN02321.1"/>
    <property type="molecule type" value="Genomic_DNA"/>
</dbReference>
<reference evidence="2 3" key="1">
    <citation type="submission" date="2019-02" db="EMBL/GenBank/DDBJ databases">
        <title>Complete Genome Sequence and Methylome Analysis of Sphaerotilus natans subsp. sulfidivorans D-507.</title>
        <authorList>
            <person name="Fomenkov A."/>
            <person name="Gridneva E."/>
            <person name="Smolyakov D."/>
            <person name="Dubinina G."/>
            <person name="Vincze T."/>
            <person name="Grabovich M."/>
            <person name="Roberts R.J."/>
        </authorList>
    </citation>
    <scope>NUCLEOTIDE SEQUENCE [LARGE SCALE GENOMIC DNA]</scope>
    <source>
        <strain evidence="2 3">D-507</strain>
    </source>
</reference>
<organism evidence="2 3">
    <name type="scientific">Sphaerotilus sulfidivorans</name>
    <dbReference type="NCBI Taxonomy" id="639200"/>
    <lineage>
        <taxon>Bacteria</taxon>
        <taxon>Pseudomonadati</taxon>
        <taxon>Pseudomonadota</taxon>
        <taxon>Betaproteobacteria</taxon>
        <taxon>Burkholderiales</taxon>
        <taxon>Sphaerotilaceae</taxon>
        <taxon>Sphaerotilus</taxon>
    </lineage>
</organism>
<keyword evidence="1" id="KW-0812">Transmembrane</keyword>
<keyword evidence="1" id="KW-0472">Membrane</keyword>
<protein>
    <submittedName>
        <fullName evidence="2">DUF2868 domain-containing protein</fullName>
    </submittedName>
</protein>
<dbReference type="Proteomes" id="UP000323522">
    <property type="component" value="Chromosome"/>
</dbReference>
<dbReference type="OrthoDB" id="4998316at2"/>
<evidence type="ECO:0000313" key="3">
    <source>
        <dbReference type="Proteomes" id="UP000323522"/>
    </source>
</evidence>
<evidence type="ECO:0000313" key="2">
    <source>
        <dbReference type="EMBL" id="QEN02321.1"/>
    </source>
</evidence>
<evidence type="ECO:0000256" key="1">
    <source>
        <dbReference type="SAM" id="Phobius"/>
    </source>
</evidence>
<feature type="transmembrane region" description="Helical" evidence="1">
    <location>
        <begin position="315"/>
        <end position="339"/>
    </location>
</feature>
<keyword evidence="1" id="KW-1133">Transmembrane helix</keyword>
<dbReference type="KEGG" id="snn:EWH46_17175"/>
<dbReference type="AlphaFoldDB" id="A0A5C1Q435"/>
<name>A0A5C1Q435_9BURK</name>
<dbReference type="InterPro" id="IPR021296">
    <property type="entry name" value="DUF2868"/>
</dbReference>
<feature type="transmembrane region" description="Helical" evidence="1">
    <location>
        <begin position="133"/>
        <end position="153"/>
    </location>
</feature>
<proteinExistence type="predicted"/>